<dbReference type="Proteomes" id="UP000821845">
    <property type="component" value="Chromosome 8"/>
</dbReference>
<organism evidence="1 2">
    <name type="scientific">Hyalomma asiaticum</name>
    <name type="common">Tick</name>
    <dbReference type="NCBI Taxonomy" id="266040"/>
    <lineage>
        <taxon>Eukaryota</taxon>
        <taxon>Metazoa</taxon>
        <taxon>Ecdysozoa</taxon>
        <taxon>Arthropoda</taxon>
        <taxon>Chelicerata</taxon>
        <taxon>Arachnida</taxon>
        <taxon>Acari</taxon>
        <taxon>Parasitiformes</taxon>
        <taxon>Ixodida</taxon>
        <taxon>Ixodoidea</taxon>
        <taxon>Ixodidae</taxon>
        <taxon>Hyalomminae</taxon>
        <taxon>Hyalomma</taxon>
    </lineage>
</organism>
<accession>A0ACB7RPD7</accession>
<evidence type="ECO:0000313" key="2">
    <source>
        <dbReference type="Proteomes" id="UP000821845"/>
    </source>
</evidence>
<keyword evidence="2" id="KW-1185">Reference proteome</keyword>
<reference evidence="1" key="1">
    <citation type="submission" date="2020-05" db="EMBL/GenBank/DDBJ databases">
        <title>Large-scale comparative analyses of tick genomes elucidate their genetic diversity and vector capacities.</title>
        <authorList>
            <person name="Jia N."/>
            <person name="Wang J."/>
            <person name="Shi W."/>
            <person name="Du L."/>
            <person name="Sun Y."/>
            <person name="Zhan W."/>
            <person name="Jiang J."/>
            <person name="Wang Q."/>
            <person name="Zhang B."/>
            <person name="Ji P."/>
            <person name="Sakyi L.B."/>
            <person name="Cui X."/>
            <person name="Yuan T."/>
            <person name="Jiang B."/>
            <person name="Yang W."/>
            <person name="Lam T.T.-Y."/>
            <person name="Chang Q."/>
            <person name="Ding S."/>
            <person name="Wang X."/>
            <person name="Zhu J."/>
            <person name="Ruan X."/>
            <person name="Zhao L."/>
            <person name="Wei J."/>
            <person name="Que T."/>
            <person name="Du C."/>
            <person name="Cheng J."/>
            <person name="Dai P."/>
            <person name="Han X."/>
            <person name="Huang E."/>
            <person name="Gao Y."/>
            <person name="Liu J."/>
            <person name="Shao H."/>
            <person name="Ye R."/>
            <person name="Li L."/>
            <person name="Wei W."/>
            <person name="Wang X."/>
            <person name="Wang C."/>
            <person name="Yang T."/>
            <person name="Huo Q."/>
            <person name="Li W."/>
            <person name="Guo W."/>
            <person name="Chen H."/>
            <person name="Zhou L."/>
            <person name="Ni X."/>
            <person name="Tian J."/>
            <person name="Zhou Y."/>
            <person name="Sheng Y."/>
            <person name="Liu T."/>
            <person name="Pan Y."/>
            <person name="Xia L."/>
            <person name="Li J."/>
            <person name="Zhao F."/>
            <person name="Cao W."/>
        </authorList>
    </citation>
    <scope>NUCLEOTIDE SEQUENCE</scope>
    <source>
        <strain evidence="1">Hyas-2018</strain>
    </source>
</reference>
<dbReference type="EMBL" id="CM023488">
    <property type="protein sequence ID" value="KAH6924338.1"/>
    <property type="molecule type" value="Genomic_DNA"/>
</dbReference>
<proteinExistence type="predicted"/>
<comment type="caution">
    <text evidence="1">The sequence shown here is derived from an EMBL/GenBank/DDBJ whole genome shotgun (WGS) entry which is preliminary data.</text>
</comment>
<protein>
    <submittedName>
        <fullName evidence="1">Uncharacterized protein</fullName>
    </submittedName>
</protein>
<name>A0ACB7RPD7_HYAAI</name>
<evidence type="ECO:0000313" key="1">
    <source>
        <dbReference type="EMBL" id="KAH6924338.1"/>
    </source>
</evidence>
<gene>
    <name evidence="1" type="ORF">HPB50_015976</name>
</gene>
<sequence length="141" mass="15758">MSTVTGCTGRVTTDHEVHADGKRDKRHSSTAEESKNAHETVPRINCTHVRGGAYSRELRSEQRPNGARRDADQPSQSSPPSLVHERKNDDAAQRLISEKSGRALSVKGSGSGRRRTSIFGRLLYQRLQDTGRRRRRRVIGT</sequence>